<proteinExistence type="predicted"/>
<protein>
    <submittedName>
        <fullName evidence="1">Uncharacterized protein</fullName>
    </submittedName>
</protein>
<sequence>MSCVGVDQVELHHVPGRGRAPFGAQAAVDAKVFVLHHSPLGLREVRRHIKCLVKVVGRGGEVLPKIIFLSVVRHSEAEHRTYVDTRVTLDAQVRSEVG</sequence>
<reference evidence="1" key="1">
    <citation type="submission" date="2018-05" db="EMBL/GenBank/DDBJ databases">
        <authorList>
            <person name="Lanie J.A."/>
            <person name="Ng W.-L."/>
            <person name="Kazmierczak K.M."/>
            <person name="Andrzejewski T.M."/>
            <person name="Davidsen T.M."/>
            <person name="Wayne K.J."/>
            <person name="Tettelin H."/>
            <person name="Glass J.I."/>
            <person name="Rusch D."/>
            <person name="Podicherti R."/>
            <person name="Tsui H.-C.T."/>
            <person name="Winkler M.E."/>
        </authorList>
    </citation>
    <scope>NUCLEOTIDE SEQUENCE</scope>
</reference>
<name>A0A382A5V4_9ZZZZ</name>
<evidence type="ECO:0000313" key="1">
    <source>
        <dbReference type="EMBL" id="SVA96794.1"/>
    </source>
</evidence>
<dbReference type="EMBL" id="UINC01023996">
    <property type="protein sequence ID" value="SVA96794.1"/>
    <property type="molecule type" value="Genomic_DNA"/>
</dbReference>
<accession>A0A382A5V4</accession>
<feature type="non-terminal residue" evidence="1">
    <location>
        <position position="98"/>
    </location>
</feature>
<organism evidence="1">
    <name type="scientific">marine metagenome</name>
    <dbReference type="NCBI Taxonomy" id="408172"/>
    <lineage>
        <taxon>unclassified sequences</taxon>
        <taxon>metagenomes</taxon>
        <taxon>ecological metagenomes</taxon>
    </lineage>
</organism>
<gene>
    <name evidence="1" type="ORF">METZ01_LOCUS149648</name>
</gene>
<dbReference type="AlphaFoldDB" id="A0A382A5V4"/>